<evidence type="ECO:0000256" key="4">
    <source>
        <dbReference type="ARBA" id="ARBA00022723"/>
    </source>
</evidence>
<keyword evidence="6" id="KW-0221">Differentiation</keyword>
<dbReference type="InterPro" id="IPR056775">
    <property type="entry name" value="YABBY_C"/>
</dbReference>
<dbReference type="GO" id="GO:0010582">
    <property type="term" value="P:floral meristem determinacy"/>
    <property type="evidence" value="ECO:0007669"/>
    <property type="project" value="TreeGrafter"/>
</dbReference>
<keyword evidence="10" id="KW-0539">Nucleus</keyword>
<dbReference type="Gene3D" id="1.10.30.10">
    <property type="entry name" value="High mobility group box domain"/>
    <property type="match status" value="1"/>
</dbReference>
<dbReference type="Pfam" id="PF24868">
    <property type="entry name" value="YABBY_N"/>
    <property type="match status" value="1"/>
</dbReference>
<reference evidence="13" key="1">
    <citation type="submission" date="2020-01" db="EMBL/GenBank/DDBJ databases">
        <title>Genome sequence of Kobresia littledalei, the first chromosome-level genome in the family Cyperaceae.</title>
        <authorList>
            <person name="Qu G."/>
        </authorList>
    </citation>
    <scope>NUCLEOTIDE SEQUENCE</scope>
    <source>
        <strain evidence="13">C.B.Clarke</strain>
        <tissue evidence="13">Leaf</tissue>
    </source>
</reference>
<dbReference type="PANTHER" id="PTHR31675:SF1">
    <property type="entry name" value="PROTEIN CRABS CLAW"/>
    <property type="match status" value="1"/>
</dbReference>
<evidence type="ECO:0000256" key="5">
    <source>
        <dbReference type="ARBA" id="ARBA00022771"/>
    </source>
</evidence>
<dbReference type="GO" id="GO:0048366">
    <property type="term" value="P:leaf development"/>
    <property type="evidence" value="ECO:0007669"/>
    <property type="project" value="TreeGrafter"/>
</dbReference>
<dbReference type="InterPro" id="IPR036910">
    <property type="entry name" value="HMG_box_dom_sf"/>
</dbReference>
<dbReference type="GO" id="GO:0008270">
    <property type="term" value="F:zinc ion binding"/>
    <property type="evidence" value="ECO:0007669"/>
    <property type="project" value="UniProtKB-KW"/>
</dbReference>
<proteinExistence type="inferred from homology"/>
<feature type="domain" description="YABBY protein C-terminal" evidence="11">
    <location>
        <begin position="94"/>
        <end position="153"/>
    </location>
</feature>
<feature type="domain" description="YABBY N-terminal" evidence="12">
    <location>
        <begin position="7"/>
        <end position="48"/>
    </location>
</feature>
<dbReference type="GO" id="GO:0003002">
    <property type="term" value="P:regionalization"/>
    <property type="evidence" value="ECO:0007669"/>
    <property type="project" value="UniProtKB-ARBA"/>
</dbReference>
<comment type="subcellular location">
    <subcellularLocation>
        <location evidence="1">Nucleus</location>
    </subcellularLocation>
</comment>
<keyword evidence="7" id="KW-0862">Zinc</keyword>
<keyword evidence="9" id="KW-0238">DNA-binding</keyword>
<dbReference type="CDD" id="cd00084">
    <property type="entry name" value="HMG-box_SF"/>
    <property type="match status" value="1"/>
</dbReference>
<keyword evidence="5" id="KW-0863">Zinc-finger</keyword>
<protein>
    <submittedName>
        <fullName evidence="13">Protein DROOPING LEAF</fullName>
    </submittedName>
</protein>
<keyword evidence="3" id="KW-0217">Developmental protein</keyword>
<evidence type="ECO:0000259" key="12">
    <source>
        <dbReference type="Pfam" id="PF24868"/>
    </source>
</evidence>
<dbReference type="SUPFAM" id="SSF47095">
    <property type="entry name" value="HMG-box"/>
    <property type="match status" value="1"/>
</dbReference>
<accession>A0A833QCD0</accession>
<keyword evidence="4" id="KW-0479">Metal-binding</keyword>
<dbReference type="GO" id="GO:0045165">
    <property type="term" value="P:cell fate commitment"/>
    <property type="evidence" value="ECO:0007669"/>
    <property type="project" value="TreeGrafter"/>
</dbReference>
<dbReference type="Proteomes" id="UP000623129">
    <property type="component" value="Unassembled WGS sequence"/>
</dbReference>
<evidence type="ECO:0000256" key="3">
    <source>
        <dbReference type="ARBA" id="ARBA00022473"/>
    </source>
</evidence>
<dbReference type="PANTHER" id="PTHR31675">
    <property type="entry name" value="PROTEIN YABBY 6-RELATED"/>
    <property type="match status" value="1"/>
</dbReference>
<organism evidence="13 14">
    <name type="scientific">Carex littledalei</name>
    <dbReference type="NCBI Taxonomy" id="544730"/>
    <lineage>
        <taxon>Eukaryota</taxon>
        <taxon>Viridiplantae</taxon>
        <taxon>Streptophyta</taxon>
        <taxon>Embryophyta</taxon>
        <taxon>Tracheophyta</taxon>
        <taxon>Spermatophyta</taxon>
        <taxon>Magnoliopsida</taxon>
        <taxon>Liliopsida</taxon>
        <taxon>Poales</taxon>
        <taxon>Cyperaceae</taxon>
        <taxon>Cyperoideae</taxon>
        <taxon>Cariceae</taxon>
        <taxon>Carex</taxon>
        <taxon>Carex subgen. Euthyceras</taxon>
    </lineage>
</organism>
<evidence type="ECO:0000259" key="11">
    <source>
        <dbReference type="Pfam" id="PF04690"/>
    </source>
</evidence>
<dbReference type="GO" id="GO:0003677">
    <property type="term" value="F:DNA binding"/>
    <property type="evidence" value="ECO:0007669"/>
    <property type="project" value="UniProtKB-KW"/>
</dbReference>
<evidence type="ECO:0000313" key="13">
    <source>
        <dbReference type="EMBL" id="KAF3320011.1"/>
    </source>
</evidence>
<dbReference type="OrthoDB" id="667577at2759"/>
<evidence type="ECO:0000256" key="8">
    <source>
        <dbReference type="ARBA" id="ARBA00023089"/>
    </source>
</evidence>
<dbReference type="EMBL" id="SWLB01000178">
    <property type="protein sequence ID" value="KAF3320011.1"/>
    <property type="molecule type" value="Genomic_DNA"/>
</dbReference>
<keyword evidence="8" id="KW-0287">Flowering</keyword>
<dbReference type="FunFam" id="1.10.30.10:FF:000039">
    <property type="entry name" value="protein CRABS CLAW isoform X3"/>
    <property type="match status" value="1"/>
</dbReference>
<evidence type="ECO:0000256" key="7">
    <source>
        <dbReference type="ARBA" id="ARBA00022833"/>
    </source>
</evidence>
<evidence type="ECO:0000256" key="10">
    <source>
        <dbReference type="ARBA" id="ARBA00023242"/>
    </source>
</evidence>
<dbReference type="InterPro" id="IPR006780">
    <property type="entry name" value="YABBY"/>
</dbReference>
<evidence type="ECO:0000256" key="9">
    <source>
        <dbReference type="ARBA" id="ARBA00023125"/>
    </source>
</evidence>
<keyword evidence="14" id="KW-1185">Reference proteome</keyword>
<dbReference type="InterPro" id="IPR056776">
    <property type="entry name" value="YABBY_N"/>
</dbReference>
<dbReference type="AlphaFoldDB" id="A0A833QCD0"/>
<evidence type="ECO:0000256" key="2">
    <source>
        <dbReference type="ARBA" id="ARBA00010325"/>
    </source>
</evidence>
<dbReference type="Pfam" id="PF04690">
    <property type="entry name" value="YABBY"/>
    <property type="match status" value="1"/>
</dbReference>
<gene>
    <name evidence="13" type="ORF">FCM35_KLT22410</name>
</gene>
<dbReference type="GO" id="GO:0048479">
    <property type="term" value="P:style development"/>
    <property type="evidence" value="ECO:0007669"/>
    <property type="project" value="TreeGrafter"/>
</dbReference>
<sequence length="197" mass="22458">MDFLAHTEQWCCVMCPFCKVSLMVEVPWKLMEVVQVNCGHCNKISFCSPIAPMFQSILSPEYQMSSQLLKYGSCFTDYRRNQPLPPAVPSATYEPASPKTPFVVKPPEKKHRLPSAYNRFMRDEIQRIKAAKPDIPHREAFSMAAKNWAKNDPRSSPTVSSSDLIVAQKPISLPIERGNGQKTESFVDVFKQFERKN</sequence>
<evidence type="ECO:0000256" key="6">
    <source>
        <dbReference type="ARBA" id="ARBA00022782"/>
    </source>
</evidence>
<evidence type="ECO:0000313" key="14">
    <source>
        <dbReference type="Proteomes" id="UP000623129"/>
    </source>
</evidence>
<comment type="caution">
    <text evidence="13">The sequence shown here is derived from an EMBL/GenBank/DDBJ whole genome shotgun (WGS) entry which is preliminary data.</text>
</comment>
<comment type="similarity">
    <text evidence="2">Belongs to the YABBY family.</text>
</comment>
<evidence type="ECO:0000256" key="1">
    <source>
        <dbReference type="ARBA" id="ARBA00004123"/>
    </source>
</evidence>
<name>A0A833QCD0_9POAL</name>
<dbReference type="GO" id="GO:0005634">
    <property type="term" value="C:nucleus"/>
    <property type="evidence" value="ECO:0007669"/>
    <property type="project" value="UniProtKB-SubCell"/>
</dbReference>